<dbReference type="Proteomes" id="UP001497744">
    <property type="component" value="Unassembled WGS sequence"/>
</dbReference>
<reference evidence="1 2" key="1">
    <citation type="submission" date="2021-06" db="EMBL/GenBank/DDBJ databases">
        <title>Genome sequence of Babesia caballi.</title>
        <authorList>
            <person name="Yamagishi J."/>
            <person name="Kidaka T."/>
            <person name="Ochi A."/>
        </authorList>
    </citation>
    <scope>NUCLEOTIDE SEQUENCE [LARGE SCALE GENOMIC DNA]</scope>
    <source>
        <strain evidence="1">USDA-D6B2</strain>
    </source>
</reference>
<dbReference type="RefSeq" id="XP_067716072.1">
    <property type="nucleotide sequence ID" value="XM_067859971.1"/>
</dbReference>
<protein>
    <submittedName>
        <fullName evidence="1">Uncharacterized protein</fullName>
    </submittedName>
</protein>
<dbReference type="EMBL" id="BPLF01000003">
    <property type="protein sequence ID" value="GIX64003.1"/>
    <property type="molecule type" value="Genomic_DNA"/>
</dbReference>
<evidence type="ECO:0000313" key="2">
    <source>
        <dbReference type="Proteomes" id="UP001497744"/>
    </source>
</evidence>
<accession>A0AAV4LV05</accession>
<name>A0AAV4LV05_BABCB</name>
<sequence>MLVKNSFPISHRSCSCDAPEEEGCPAGAVSALVKLDNRLLKQSVLIPVPKSGAVRAGSATAWVGCEGSTAPAVEEGDDAAAPSSGLTAFESEDLRLLPLRGAPSPLLDLFSPVRLDVDFVSAILTPRLLG</sequence>
<evidence type="ECO:0000313" key="1">
    <source>
        <dbReference type="EMBL" id="GIX64003.1"/>
    </source>
</evidence>
<comment type="caution">
    <text evidence="1">The sequence shown here is derived from an EMBL/GenBank/DDBJ whole genome shotgun (WGS) entry which is preliminary data.</text>
</comment>
<keyword evidence="2" id="KW-1185">Reference proteome</keyword>
<gene>
    <name evidence="1" type="ORF">BcabD6B2_34380</name>
</gene>
<proteinExistence type="predicted"/>
<dbReference type="AlphaFoldDB" id="A0AAV4LV05"/>
<dbReference type="GeneID" id="94195484"/>
<organism evidence="1 2">
    <name type="scientific">Babesia caballi</name>
    <dbReference type="NCBI Taxonomy" id="5871"/>
    <lineage>
        <taxon>Eukaryota</taxon>
        <taxon>Sar</taxon>
        <taxon>Alveolata</taxon>
        <taxon>Apicomplexa</taxon>
        <taxon>Aconoidasida</taxon>
        <taxon>Piroplasmida</taxon>
        <taxon>Babesiidae</taxon>
        <taxon>Babesia</taxon>
    </lineage>
</organism>